<dbReference type="eggNOG" id="COG3039">
    <property type="taxonomic scope" value="Bacteria"/>
</dbReference>
<dbReference type="Proteomes" id="UP000029994">
    <property type="component" value="Unassembled WGS sequence"/>
</dbReference>
<dbReference type="NCBIfam" id="NF033520">
    <property type="entry name" value="transpos_IS982"/>
    <property type="match status" value="1"/>
</dbReference>
<protein>
    <submittedName>
        <fullName evidence="2">Transposase</fullName>
    </submittedName>
</protein>
<dbReference type="STRING" id="29495.EA26_15585"/>
<comment type="caution">
    <text evidence="2">The sequence shown here is derived from an EMBL/GenBank/DDBJ whole genome shotgun (WGS) entry which is preliminary data.</text>
</comment>
<reference evidence="2 3" key="1">
    <citation type="submission" date="2014-04" db="EMBL/GenBank/DDBJ databases">
        <title>Genome sequencing of Vibrio navarrensis strains.</title>
        <authorList>
            <person name="Gladney L.M."/>
            <person name="Katz L.S."/>
            <person name="Marino-Ramirez L."/>
            <person name="Jordan I.K."/>
        </authorList>
    </citation>
    <scope>NUCLEOTIDE SEQUENCE [LARGE SCALE GENOMIC DNA]</scope>
    <source>
        <strain evidence="2 3">ATCC 51183</strain>
    </source>
</reference>
<evidence type="ECO:0000313" key="2">
    <source>
        <dbReference type="EMBL" id="KGK08653.1"/>
    </source>
</evidence>
<evidence type="ECO:0000313" key="3">
    <source>
        <dbReference type="Proteomes" id="UP000029994"/>
    </source>
</evidence>
<accession>A0A099LKG2</accession>
<dbReference type="EMBL" id="JMCG01000002">
    <property type="protein sequence ID" value="KGK08653.1"/>
    <property type="molecule type" value="Genomic_DNA"/>
</dbReference>
<dbReference type="AlphaFoldDB" id="A0A099LKG2"/>
<proteinExistence type="predicted"/>
<feature type="domain" description="Transposase DDE" evidence="1">
    <location>
        <begin position="105"/>
        <end position="258"/>
    </location>
</feature>
<gene>
    <name evidence="2" type="ORF">EA26_15585</name>
</gene>
<organism evidence="2 3">
    <name type="scientific">Vibrio navarrensis</name>
    <dbReference type="NCBI Taxonomy" id="29495"/>
    <lineage>
        <taxon>Bacteria</taxon>
        <taxon>Pseudomonadati</taxon>
        <taxon>Pseudomonadota</taxon>
        <taxon>Gammaproteobacteria</taxon>
        <taxon>Vibrionales</taxon>
        <taxon>Vibrionaceae</taxon>
        <taxon>Vibrio</taxon>
    </lineage>
</organism>
<dbReference type="InterPro" id="IPR025668">
    <property type="entry name" value="Tnp_DDE_dom"/>
</dbReference>
<evidence type="ECO:0000259" key="1">
    <source>
        <dbReference type="Pfam" id="PF13612"/>
    </source>
</evidence>
<keyword evidence="3" id="KW-1185">Reference proteome</keyword>
<dbReference type="RefSeq" id="WP_052079801.1">
    <property type="nucleotide sequence ID" value="NZ_CP061845.1"/>
</dbReference>
<name>A0A099LKG2_9VIBR</name>
<dbReference type="GeneID" id="43684505"/>
<sequence length="316" mass="36529">MDKLIETFCDVDDFCQLFIEQWQQQLIEVGELKRRRACKLSPAEIMTILIHFHQSHYRDFKSYYLLYVCRNLTKYFPNLLSYTRFLGMTASVVVPMCSYLTSKLGKPTGIQFVDSTKIEVCHIIRAKRNKVFEGVACHGKGTMGWSFGFKLHLIINHLGELVALKLTKGNEDDRKPVPEMADTIWGKLYGDKGYISKALTGELLDKGVELITTVRKNMKKKFISLWDRALLKKRFIIETVNDQLKNISYIEHSRHRSMHGFILNLLGGLIAYCLRDRKPSLDLTAQEFELLESNCLVHAATCYRTLGVMEKRAWCD</sequence>
<dbReference type="Pfam" id="PF13612">
    <property type="entry name" value="DDE_Tnp_1_3"/>
    <property type="match status" value="1"/>
</dbReference>